<comment type="function">
    <text evidence="1">Probable aspartic protease that is responsible for the proteolytic cleavage of the RNA polymerase sigma E factor (SigE/spoIIGB) to yield the active peptide in the mother cell during sporulation. Responds to a signal from the forespore that is triggered by the extracellular signal protein SpoIIR.</text>
</comment>
<comment type="subcellular location">
    <subcellularLocation>
        <location evidence="1">Cell membrane</location>
    </subcellularLocation>
</comment>
<comment type="similarity">
    <text evidence="1">Belongs to the peptidase U4 family.</text>
</comment>
<gene>
    <name evidence="4" type="ORF">H0486_07480</name>
</gene>
<organism evidence="4 5">
    <name type="scientific">Variimorphobacter saccharofermentans</name>
    <dbReference type="NCBI Taxonomy" id="2755051"/>
    <lineage>
        <taxon>Bacteria</taxon>
        <taxon>Bacillati</taxon>
        <taxon>Bacillota</taxon>
        <taxon>Clostridia</taxon>
        <taxon>Lachnospirales</taxon>
        <taxon>Lachnospiraceae</taxon>
        <taxon>Variimorphobacter</taxon>
    </lineage>
</organism>
<dbReference type="PIRSF" id="PIRSF018571">
    <property type="entry name" value="SpoIIGA"/>
    <property type="match status" value="1"/>
</dbReference>
<dbReference type="Proteomes" id="UP000574276">
    <property type="component" value="Unassembled WGS sequence"/>
</dbReference>
<dbReference type="AlphaFoldDB" id="A0A839JYH5"/>
<accession>A0A839JYH5</accession>
<keyword evidence="3" id="KW-0812">Transmembrane</keyword>
<feature type="active site" evidence="2">
    <location>
        <position position="183"/>
    </location>
</feature>
<name>A0A839JYH5_9FIRM</name>
<keyword evidence="1" id="KW-0749">Sporulation</keyword>
<feature type="transmembrane region" description="Helical" evidence="3">
    <location>
        <begin position="133"/>
        <end position="154"/>
    </location>
</feature>
<dbReference type="EC" id="3.4.23.-" evidence="1"/>
<keyword evidence="3" id="KW-1133">Transmembrane helix</keyword>
<keyword evidence="1" id="KW-0645">Protease</keyword>
<keyword evidence="5" id="KW-1185">Reference proteome</keyword>
<keyword evidence="1 3" id="KW-0472">Membrane</keyword>
<sequence>MYLEVYPDVIFILNFFIDFILLLLLKKVNQKRSKKLRLIGAAAVGALFAVFVSVFPWINIVIRFVLMNVVASVLMLIIAFDRMKIMDLLKQVIVFYLLTYFVGGLMNSIYYYTNFRVSLMRLGNITVFEKISWKFVVVIILAIIPVTSLALWLFRWYRSNLKEVYMVDLYLDNRKITTRGLMDTGNCLYDPIFKRPVMIVEYAVLKELLTEEFSRDIENLKRCIEDNNLNWNEGMISSNQLPRIKIIPYQSIGKAQGLMLGIQLDQVIIHTGKENKSNEKVTAAICDIRLSQQEDYHTILHKELV</sequence>
<evidence type="ECO:0000313" key="4">
    <source>
        <dbReference type="EMBL" id="MBB2182715.1"/>
    </source>
</evidence>
<feature type="transmembrane region" description="Helical" evidence="3">
    <location>
        <begin position="92"/>
        <end position="113"/>
    </location>
</feature>
<keyword evidence="1" id="KW-0378">Hydrolase</keyword>
<protein>
    <recommendedName>
        <fullName evidence="1">Sporulation sigma-E factor-processing peptidase</fullName>
        <ecNumber evidence="1">3.4.23.-</ecNumber>
    </recommendedName>
    <alternativeName>
        <fullName evidence="1">Membrane-associated aspartic protease</fullName>
    </alternativeName>
    <alternativeName>
        <fullName evidence="1">Stage II sporulation protein GA</fullName>
    </alternativeName>
</protein>
<dbReference type="GO" id="GO:0030436">
    <property type="term" value="P:asexual sporulation"/>
    <property type="evidence" value="ECO:0007669"/>
    <property type="project" value="InterPro"/>
</dbReference>
<keyword evidence="1" id="KW-0064">Aspartyl protease</keyword>
<keyword evidence="1" id="KW-1003">Cell membrane</keyword>
<feature type="transmembrane region" description="Helical" evidence="3">
    <location>
        <begin position="60"/>
        <end position="80"/>
    </location>
</feature>
<dbReference type="EMBL" id="JACEGA010000001">
    <property type="protein sequence ID" value="MBB2182715.1"/>
    <property type="molecule type" value="Genomic_DNA"/>
</dbReference>
<dbReference type="GO" id="GO:0004190">
    <property type="term" value="F:aspartic-type endopeptidase activity"/>
    <property type="evidence" value="ECO:0007669"/>
    <property type="project" value="UniProtKB-KW"/>
</dbReference>
<proteinExistence type="inferred from homology"/>
<dbReference type="GO" id="GO:0030435">
    <property type="term" value="P:sporulation resulting in formation of a cellular spore"/>
    <property type="evidence" value="ECO:0007669"/>
    <property type="project" value="UniProtKB-KW"/>
</dbReference>
<dbReference type="GO" id="GO:0005886">
    <property type="term" value="C:plasma membrane"/>
    <property type="evidence" value="ECO:0007669"/>
    <property type="project" value="UniProtKB-SubCell"/>
</dbReference>
<dbReference type="Pfam" id="PF03419">
    <property type="entry name" value="Peptidase_U4"/>
    <property type="match status" value="1"/>
</dbReference>
<evidence type="ECO:0000313" key="5">
    <source>
        <dbReference type="Proteomes" id="UP000574276"/>
    </source>
</evidence>
<feature type="transmembrane region" description="Helical" evidence="3">
    <location>
        <begin position="36"/>
        <end position="54"/>
    </location>
</feature>
<evidence type="ECO:0000256" key="2">
    <source>
        <dbReference type="PIRSR" id="PIRSR018571-1"/>
    </source>
</evidence>
<reference evidence="4 5" key="1">
    <citation type="submission" date="2020-07" db="EMBL/GenBank/DDBJ databases">
        <title>Characterization and genome sequencing of isolate MD1, a novel member within the family Lachnospiraceae.</title>
        <authorList>
            <person name="Rettenmaier R."/>
            <person name="Di Bello L."/>
            <person name="Zinser C."/>
            <person name="Scheitz K."/>
            <person name="Liebl W."/>
            <person name="Zverlov V."/>
        </authorList>
    </citation>
    <scope>NUCLEOTIDE SEQUENCE [LARGE SCALE GENOMIC DNA]</scope>
    <source>
        <strain evidence="4 5">MD1</strain>
    </source>
</reference>
<feature type="transmembrane region" description="Helical" evidence="3">
    <location>
        <begin position="6"/>
        <end position="24"/>
    </location>
</feature>
<evidence type="ECO:0000256" key="3">
    <source>
        <dbReference type="SAM" id="Phobius"/>
    </source>
</evidence>
<evidence type="ECO:0000256" key="1">
    <source>
        <dbReference type="PIRNR" id="PIRNR018571"/>
    </source>
</evidence>
<dbReference type="GO" id="GO:0006508">
    <property type="term" value="P:proteolysis"/>
    <property type="evidence" value="ECO:0007669"/>
    <property type="project" value="UniProtKB-KW"/>
</dbReference>
<comment type="caution">
    <text evidence="4">The sequence shown here is derived from an EMBL/GenBank/DDBJ whole genome shotgun (WGS) entry which is preliminary data.</text>
</comment>
<dbReference type="RefSeq" id="WP_228352416.1">
    <property type="nucleotide sequence ID" value="NZ_JACEGA010000001.1"/>
</dbReference>
<dbReference type="InterPro" id="IPR005081">
    <property type="entry name" value="SpoIIGA"/>
</dbReference>